<keyword evidence="3" id="KW-0813">Transport</keyword>
<dbReference type="Pfam" id="PF02321">
    <property type="entry name" value="OEP"/>
    <property type="match status" value="1"/>
</dbReference>
<dbReference type="Proteomes" id="UP000309016">
    <property type="component" value="Chromosome"/>
</dbReference>
<dbReference type="AlphaFoldDB" id="A0A5B7X4C2"/>
<feature type="signal peptide" evidence="9">
    <location>
        <begin position="1"/>
        <end position="26"/>
    </location>
</feature>
<dbReference type="GO" id="GO:0009279">
    <property type="term" value="C:cell outer membrane"/>
    <property type="evidence" value="ECO:0007669"/>
    <property type="project" value="UniProtKB-SubCell"/>
</dbReference>
<keyword evidence="4" id="KW-1134">Transmembrane beta strand</keyword>
<evidence type="ECO:0000256" key="5">
    <source>
        <dbReference type="ARBA" id="ARBA00022692"/>
    </source>
</evidence>
<proteinExistence type="inferred from homology"/>
<dbReference type="SUPFAM" id="SSF56954">
    <property type="entry name" value="Outer membrane efflux proteins (OEP)"/>
    <property type="match status" value="1"/>
</dbReference>
<keyword evidence="11" id="KW-1185">Reference proteome</keyword>
<dbReference type="RefSeq" id="WP_139066809.1">
    <property type="nucleotide sequence ID" value="NZ_CP040812.1"/>
</dbReference>
<comment type="subcellular location">
    <subcellularLocation>
        <location evidence="1">Cell outer membrane</location>
    </subcellularLocation>
</comment>
<dbReference type="KEGG" id="afla:FHG64_13005"/>
<evidence type="ECO:0000256" key="3">
    <source>
        <dbReference type="ARBA" id="ARBA00022448"/>
    </source>
</evidence>
<accession>A0A5B7X4C2</accession>
<evidence type="ECO:0000256" key="4">
    <source>
        <dbReference type="ARBA" id="ARBA00022452"/>
    </source>
</evidence>
<keyword evidence="9" id="KW-0732">Signal</keyword>
<dbReference type="GO" id="GO:1990281">
    <property type="term" value="C:efflux pump complex"/>
    <property type="evidence" value="ECO:0007669"/>
    <property type="project" value="TreeGrafter"/>
</dbReference>
<feature type="coiled-coil region" evidence="8">
    <location>
        <begin position="305"/>
        <end position="361"/>
    </location>
</feature>
<keyword evidence="8" id="KW-0175">Coiled coil</keyword>
<dbReference type="InterPro" id="IPR003423">
    <property type="entry name" value="OMP_efflux"/>
</dbReference>
<evidence type="ECO:0000256" key="6">
    <source>
        <dbReference type="ARBA" id="ARBA00023136"/>
    </source>
</evidence>
<keyword evidence="7" id="KW-0998">Cell outer membrane</keyword>
<protein>
    <submittedName>
        <fullName evidence="10">TolC family protein</fullName>
    </submittedName>
</protein>
<dbReference type="GO" id="GO:0015288">
    <property type="term" value="F:porin activity"/>
    <property type="evidence" value="ECO:0007669"/>
    <property type="project" value="TreeGrafter"/>
</dbReference>
<evidence type="ECO:0000313" key="10">
    <source>
        <dbReference type="EMBL" id="QCY70247.1"/>
    </source>
</evidence>
<evidence type="ECO:0000256" key="1">
    <source>
        <dbReference type="ARBA" id="ARBA00004442"/>
    </source>
</evidence>
<keyword evidence="5" id="KW-0812">Transmembrane</keyword>
<dbReference type="PANTHER" id="PTHR30026:SF20">
    <property type="entry name" value="OUTER MEMBRANE PROTEIN TOLC"/>
    <property type="match status" value="1"/>
</dbReference>
<dbReference type="OrthoDB" id="1680428at2"/>
<evidence type="ECO:0000256" key="9">
    <source>
        <dbReference type="SAM" id="SignalP"/>
    </source>
</evidence>
<keyword evidence="6" id="KW-0472">Membrane</keyword>
<name>A0A5B7X4C2_9FLAO</name>
<sequence length="415" mass="47494">MKEIKKYKIVILLTLFLGIYSNQAKAQTLDDYLQIAVENNPKVKAAYAEFEAALQRSAQASGLLDPTLTMGAFGNMETLMGTETANFQLMQMFPWFGTLGKKEDAANLMAEAKFQQYLNARNEVLFEVKSAYAEIYEVGKTIEFQEENLGILNSYRELTLSAFRSGNSSMVNVVRIDIERDGASTEIELLKDQLRPLKAEFNLMLNRAPNEVVEIKDTLIIAENEALVDGEIFFDEHPTVQLYEKQQESYQIQEEVAKKEGLPMLGVGLEYTILSKSPMAMSGMNGRDMLMPMVSVSLPIFRKKYKAMEKEAEFMARAMEQEQQMQKNQLRSEYEMTLFELKRAQRLIQLYDRQIESSRQANKLLVSGFSNNTEDFEEVLRMNQDILMLKTQQLQALKNGLTALAKMEYLFSKTE</sequence>
<feature type="chain" id="PRO_5022898978" evidence="9">
    <location>
        <begin position="27"/>
        <end position="415"/>
    </location>
</feature>
<evidence type="ECO:0000313" key="11">
    <source>
        <dbReference type="Proteomes" id="UP000309016"/>
    </source>
</evidence>
<organism evidence="10 11">
    <name type="scientific">Antarcticibacterium flavum</name>
    <dbReference type="NCBI Taxonomy" id="2058175"/>
    <lineage>
        <taxon>Bacteria</taxon>
        <taxon>Pseudomonadati</taxon>
        <taxon>Bacteroidota</taxon>
        <taxon>Flavobacteriia</taxon>
        <taxon>Flavobacteriales</taxon>
        <taxon>Flavobacteriaceae</taxon>
        <taxon>Antarcticibacterium</taxon>
    </lineage>
</organism>
<evidence type="ECO:0000256" key="8">
    <source>
        <dbReference type="SAM" id="Coils"/>
    </source>
</evidence>
<dbReference type="Gene3D" id="1.20.1600.10">
    <property type="entry name" value="Outer membrane efflux proteins (OEP)"/>
    <property type="match status" value="1"/>
</dbReference>
<evidence type="ECO:0000256" key="2">
    <source>
        <dbReference type="ARBA" id="ARBA00007613"/>
    </source>
</evidence>
<dbReference type="EMBL" id="CP040812">
    <property type="protein sequence ID" value="QCY70247.1"/>
    <property type="molecule type" value="Genomic_DNA"/>
</dbReference>
<dbReference type="InterPro" id="IPR051906">
    <property type="entry name" value="TolC-like"/>
</dbReference>
<comment type="similarity">
    <text evidence="2">Belongs to the outer membrane factor (OMF) (TC 1.B.17) family.</text>
</comment>
<gene>
    <name evidence="10" type="ORF">FHG64_13005</name>
</gene>
<evidence type="ECO:0000256" key="7">
    <source>
        <dbReference type="ARBA" id="ARBA00023237"/>
    </source>
</evidence>
<dbReference type="PANTHER" id="PTHR30026">
    <property type="entry name" value="OUTER MEMBRANE PROTEIN TOLC"/>
    <property type="match status" value="1"/>
</dbReference>
<reference evidence="10 11" key="1">
    <citation type="submission" date="2019-06" db="EMBL/GenBank/DDBJ databases">
        <title>Complete genome sequence of Antarcticibacterium flavum KCTC 52984T from an Antarctic marine sediment.</title>
        <authorList>
            <person name="Lee Y.M."/>
            <person name="Shin S.C."/>
        </authorList>
    </citation>
    <scope>NUCLEOTIDE SEQUENCE [LARGE SCALE GENOMIC DNA]</scope>
    <source>
        <strain evidence="10 11">KCTC 52984</strain>
    </source>
</reference>
<dbReference type="GO" id="GO:0015562">
    <property type="term" value="F:efflux transmembrane transporter activity"/>
    <property type="evidence" value="ECO:0007669"/>
    <property type="project" value="InterPro"/>
</dbReference>